<evidence type="ECO:0000313" key="2">
    <source>
        <dbReference type="Proteomes" id="UP000009311"/>
    </source>
</evidence>
<dbReference type="NCBIfam" id="TIGR01484">
    <property type="entry name" value="HAD-SF-IIB"/>
    <property type="match status" value="1"/>
</dbReference>
<dbReference type="SFLD" id="SFLDS00003">
    <property type="entry name" value="Haloacid_Dehalogenase"/>
    <property type="match status" value="1"/>
</dbReference>
<keyword evidence="2" id="KW-1185">Reference proteome</keyword>
<dbReference type="PANTHER" id="PTHR10000:SF8">
    <property type="entry name" value="HAD SUPERFAMILY HYDROLASE-LIKE, TYPE 3"/>
    <property type="match status" value="1"/>
</dbReference>
<dbReference type="eggNOG" id="COG0561">
    <property type="taxonomic scope" value="Bacteria"/>
</dbReference>
<dbReference type="GO" id="GO:0016791">
    <property type="term" value="F:phosphatase activity"/>
    <property type="evidence" value="ECO:0007669"/>
    <property type="project" value="TreeGrafter"/>
</dbReference>
<dbReference type="GO" id="GO:0000287">
    <property type="term" value="F:magnesium ion binding"/>
    <property type="evidence" value="ECO:0007669"/>
    <property type="project" value="TreeGrafter"/>
</dbReference>
<dbReference type="Gene3D" id="3.40.50.1000">
    <property type="entry name" value="HAD superfamily/HAD-like"/>
    <property type="match status" value="1"/>
</dbReference>
<dbReference type="SFLD" id="SFLDG01144">
    <property type="entry name" value="C2.B.4:_PGP_Like"/>
    <property type="match status" value="1"/>
</dbReference>
<dbReference type="SUPFAM" id="SSF56784">
    <property type="entry name" value="HAD-like"/>
    <property type="match status" value="1"/>
</dbReference>
<reference evidence="1 2" key="1">
    <citation type="submission" date="2012-06" db="EMBL/GenBank/DDBJ databases">
        <title>Draft Genome Sequence of Lactobacillus pasteurii CRBIP 24.76T.</title>
        <authorList>
            <person name="Cousin S."/>
            <person name="Bouchier C."/>
            <person name="Loux V."/>
            <person name="Ma L."/>
            <person name="Creno S."/>
            <person name="Bizet C."/>
            <person name="Clermont D."/>
        </authorList>
    </citation>
    <scope>NUCLEOTIDE SEQUENCE [LARGE SCALE GENOMIC DNA]</scope>
    <source>
        <strain evidence="2">CRBIP 24.76T</strain>
    </source>
</reference>
<dbReference type="SFLD" id="SFLDG01140">
    <property type="entry name" value="C2.B:_Phosphomannomutase_and_P"/>
    <property type="match status" value="1"/>
</dbReference>
<dbReference type="OrthoDB" id="9790031at2"/>
<keyword evidence="1" id="KW-0378">Hydrolase</keyword>
<comment type="caution">
    <text evidence="1">The sequence shown here is derived from an EMBL/GenBank/DDBJ whole genome shotgun (WGS) entry which is preliminary data.</text>
</comment>
<proteinExistence type="predicted"/>
<dbReference type="PROSITE" id="PS01228">
    <property type="entry name" value="COF_1"/>
    <property type="match status" value="1"/>
</dbReference>
<dbReference type="Pfam" id="PF08282">
    <property type="entry name" value="Hydrolase_3"/>
    <property type="match status" value="1"/>
</dbReference>
<evidence type="ECO:0000313" key="1">
    <source>
        <dbReference type="EMBL" id="CCI84458.1"/>
    </source>
</evidence>
<dbReference type="InterPro" id="IPR006379">
    <property type="entry name" value="HAD-SF_hydro_IIB"/>
</dbReference>
<dbReference type="AlphaFoldDB" id="I7LD04"/>
<organism evidence="1 2">
    <name type="scientific">Lactobacillus pasteurii DSM 23907 = CRBIP 24.76</name>
    <dbReference type="NCBI Taxonomy" id="1423790"/>
    <lineage>
        <taxon>Bacteria</taxon>
        <taxon>Bacillati</taxon>
        <taxon>Bacillota</taxon>
        <taxon>Bacilli</taxon>
        <taxon>Lactobacillales</taxon>
        <taxon>Lactobacillaceae</taxon>
        <taxon>Lactobacillus</taxon>
    </lineage>
</organism>
<dbReference type="InterPro" id="IPR036412">
    <property type="entry name" value="HAD-like_sf"/>
</dbReference>
<gene>
    <name evidence="1" type="ORF">BN53_09640</name>
</gene>
<dbReference type="EMBL" id="CAKD01000002">
    <property type="protein sequence ID" value="CCI84458.1"/>
    <property type="molecule type" value="Genomic_DNA"/>
</dbReference>
<dbReference type="PATRIC" id="fig|1423790.3.peg.771"/>
<dbReference type="NCBIfam" id="TIGR00099">
    <property type="entry name" value="Cof-subfamily"/>
    <property type="match status" value="1"/>
</dbReference>
<sequence>MTIKLIALDMDGTLLNTQGKILASSKKALGQALSQGIKIVLCSGRPIAGLKHYLEELGITGPDQYVLTLNGAISLSADGQIITEDLVESSYYRKMTAFAVEHNVPFNIVTADSRIITADHDIDFMVYVQAYENFATLYVRNPDEVPTDIAIAKGCYVGNPELLDSIEPLARARFGKDLYVVRADHNFLEVLNPKVNKGNGLRELCTKLGISPEEVIAFGDQKNDISMFEFAGTAVAMGNGAPEAKQYADYITDTNDNDGIAKALEKYLK</sequence>
<accession>I7LD04</accession>
<dbReference type="PANTHER" id="PTHR10000">
    <property type="entry name" value="PHOSPHOSERINE PHOSPHATASE"/>
    <property type="match status" value="1"/>
</dbReference>
<dbReference type="InterPro" id="IPR000150">
    <property type="entry name" value="Cof"/>
</dbReference>
<dbReference type="STRING" id="1423790.BN53_09640"/>
<dbReference type="InterPro" id="IPR023214">
    <property type="entry name" value="HAD_sf"/>
</dbReference>
<dbReference type="CDD" id="cd07516">
    <property type="entry name" value="HAD_Pase"/>
    <property type="match status" value="1"/>
</dbReference>
<protein>
    <submittedName>
        <fullName evidence="1">Phosphatase YidA</fullName>
        <ecNumber evidence="1">3.1.3.-</ecNumber>
    </submittedName>
</protein>
<dbReference type="EC" id="3.1.3.-" evidence="1"/>
<dbReference type="Proteomes" id="UP000009311">
    <property type="component" value="Unassembled WGS sequence"/>
</dbReference>
<name>I7LD04_9LACO</name>
<dbReference type="Gene3D" id="3.30.1240.10">
    <property type="match status" value="1"/>
</dbReference>
<dbReference type="GO" id="GO:0005829">
    <property type="term" value="C:cytosol"/>
    <property type="evidence" value="ECO:0007669"/>
    <property type="project" value="TreeGrafter"/>
</dbReference>
<dbReference type="RefSeq" id="WP_009559006.1">
    <property type="nucleotide sequence ID" value="NZ_AYZN01000014.1"/>
</dbReference>